<dbReference type="Pfam" id="PF09982">
    <property type="entry name" value="LpxR"/>
    <property type="match status" value="1"/>
</dbReference>
<evidence type="ECO:0000313" key="1">
    <source>
        <dbReference type="EMBL" id="GLS27488.1"/>
    </source>
</evidence>
<dbReference type="InterPro" id="IPR037107">
    <property type="entry name" value="Put_OMP_sf"/>
</dbReference>
<protein>
    <recommendedName>
        <fullName evidence="3">Lipid A deacylase LpxR family protein</fullName>
    </recommendedName>
</protein>
<evidence type="ECO:0000313" key="2">
    <source>
        <dbReference type="Proteomes" id="UP001156870"/>
    </source>
</evidence>
<dbReference type="InterPro" id="IPR018707">
    <property type="entry name" value="LpxR"/>
</dbReference>
<evidence type="ECO:0008006" key="3">
    <source>
        <dbReference type="Google" id="ProtNLM"/>
    </source>
</evidence>
<dbReference type="Gene3D" id="2.40.128.140">
    <property type="entry name" value="Outer membrane protein"/>
    <property type="match status" value="1"/>
</dbReference>
<dbReference type="EMBL" id="BSPD01000080">
    <property type="protein sequence ID" value="GLS27488.1"/>
    <property type="molecule type" value="Genomic_DNA"/>
</dbReference>
<reference evidence="1 2" key="1">
    <citation type="journal article" date="2014" name="Int. J. Syst. Evol. Microbiol.">
        <title>Complete genome sequence of Corynebacterium casei LMG S-19264T (=DSM 44701T), isolated from a smear-ripened cheese.</title>
        <authorList>
            <consortium name="US DOE Joint Genome Institute (JGI-PGF)"/>
            <person name="Walter F."/>
            <person name="Albersmeier A."/>
            <person name="Kalinowski J."/>
            <person name="Ruckert C."/>
        </authorList>
    </citation>
    <scope>NUCLEOTIDE SEQUENCE [LARGE SCALE GENOMIC DNA]</scope>
    <source>
        <strain evidence="1 2">NBRC 110095</strain>
    </source>
</reference>
<sequence>MILVSKTYGETPFNWASITIDNDLFVGNDNGYTNGLYISLYQVGPRQKESMTKPDFWVKPLLWLWPSNDAFYAINSYTLGQSMVTPLDTQEPIPSENELPYSGVLFLINNYVMVSPKKADKFSTTVGVVGPASGAEQTQNFVHDLIGSDRAKGWDTQMENEFVFQFSRARLWRNWVSKSSHWDLLTQAEINLGTIESSGNAAIMLRTGRLLDKSYHTPLYANTRVANPVAPSGGWYAYFGIQGGYVARWLYTDGTAFRDGPSVSYDRERLGVTAGVAFSLTKHCLVTLALTETNLLLGGDNREVKESSRFGTLTFAWQR</sequence>
<name>A0AA37T580_9GAMM</name>
<accession>A0AA37T580</accession>
<keyword evidence="2" id="KW-1185">Reference proteome</keyword>
<proteinExistence type="predicted"/>
<gene>
    <name evidence="1" type="ORF">GCM10007877_32070</name>
</gene>
<dbReference type="Proteomes" id="UP001156870">
    <property type="component" value="Unassembled WGS sequence"/>
</dbReference>
<dbReference type="AlphaFoldDB" id="A0AA37T580"/>
<dbReference type="RefSeq" id="WP_232594030.1">
    <property type="nucleotide sequence ID" value="NZ_BSPD01000080.1"/>
</dbReference>
<comment type="caution">
    <text evidence="1">The sequence shown here is derived from an EMBL/GenBank/DDBJ whole genome shotgun (WGS) entry which is preliminary data.</text>
</comment>
<organism evidence="1 2">
    <name type="scientific">Marinibactrum halimedae</name>
    <dbReference type="NCBI Taxonomy" id="1444977"/>
    <lineage>
        <taxon>Bacteria</taxon>
        <taxon>Pseudomonadati</taxon>
        <taxon>Pseudomonadota</taxon>
        <taxon>Gammaproteobacteria</taxon>
        <taxon>Cellvibrionales</taxon>
        <taxon>Cellvibrionaceae</taxon>
        <taxon>Marinibactrum</taxon>
    </lineage>
</organism>